<dbReference type="RefSeq" id="XP_044545936.1">
    <property type="nucleotide sequence ID" value="XM_044697830.1"/>
</dbReference>
<gene>
    <name evidence="13" type="ORF">C9374_007822</name>
</gene>
<dbReference type="AlphaFoldDB" id="A0AA88KLA5"/>
<evidence type="ECO:0000256" key="10">
    <source>
        <dbReference type="SAM" id="MobiDB-lite"/>
    </source>
</evidence>
<feature type="compositionally biased region" description="Polar residues" evidence="10">
    <location>
        <begin position="430"/>
        <end position="453"/>
    </location>
</feature>
<evidence type="ECO:0000313" key="14">
    <source>
        <dbReference type="Proteomes" id="UP000816034"/>
    </source>
</evidence>
<comment type="similarity">
    <text evidence="2">Belongs to the NOS family.</text>
</comment>
<keyword evidence="4" id="KW-0349">Heme</keyword>
<keyword evidence="6" id="KW-0479">Metal-binding</keyword>
<dbReference type="SUPFAM" id="SSF56512">
    <property type="entry name" value="Nitric oxide (NO) synthase oxygenase domain"/>
    <property type="match status" value="1"/>
</dbReference>
<keyword evidence="5" id="KW-0288">FMN</keyword>
<keyword evidence="11" id="KW-0812">Transmembrane</keyword>
<organism evidence="13 14">
    <name type="scientific">Naegleria lovaniensis</name>
    <name type="common">Amoeba</name>
    <dbReference type="NCBI Taxonomy" id="51637"/>
    <lineage>
        <taxon>Eukaryota</taxon>
        <taxon>Discoba</taxon>
        <taxon>Heterolobosea</taxon>
        <taxon>Tetramitia</taxon>
        <taxon>Eutetramitia</taxon>
        <taxon>Vahlkampfiidae</taxon>
        <taxon>Naegleria</taxon>
    </lineage>
</organism>
<dbReference type="GO" id="GO:0006809">
    <property type="term" value="P:nitric oxide biosynthetic process"/>
    <property type="evidence" value="ECO:0007669"/>
    <property type="project" value="InterPro"/>
</dbReference>
<keyword evidence="11" id="KW-1133">Transmembrane helix</keyword>
<evidence type="ECO:0000256" key="6">
    <source>
        <dbReference type="ARBA" id="ARBA00022723"/>
    </source>
</evidence>
<accession>A0AA88KLA5</accession>
<keyword evidence="14" id="KW-1185">Reference proteome</keyword>
<evidence type="ECO:0000259" key="12">
    <source>
        <dbReference type="Pfam" id="PF02898"/>
    </source>
</evidence>
<evidence type="ECO:0000256" key="9">
    <source>
        <dbReference type="ARBA" id="ARBA00023004"/>
    </source>
</evidence>
<dbReference type="InterPro" id="IPR036119">
    <property type="entry name" value="NOS_N_sf"/>
</dbReference>
<dbReference type="Gene3D" id="3.90.440.10">
    <property type="entry name" value="Nitric Oxide Synthase,Heme Domain,Chain A domain 2"/>
    <property type="match status" value="1"/>
</dbReference>
<dbReference type="GeneID" id="68100276"/>
<name>A0AA88KLA5_NAELO</name>
<dbReference type="InterPro" id="IPR044940">
    <property type="entry name" value="NOS_dom_2"/>
</dbReference>
<dbReference type="Proteomes" id="UP000816034">
    <property type="component" value="Unassembled WGS sequence"/>
</dbReference>
<evidence type="ECO:0000256" key="8">
    <source>
        <dbReference type="ARBA" id="ARBA00023002"/>
    </source>
</evidence>
<dbReference type="EMBL" id="PYSW02000031">
    <property type="protein sequence ID" value="KAG2378674.1"/>
    <property type="molecule type" value="Genomic_DNA"/>
</dbReference>
<dbReference type="InterPro" id="IPR044944">
    <property type="entry name" value="NOS_dom_3"/>
</dbReference>
<feature type="domain" description="Nitric oxide synthase (NOS)" evidence="12">
    <location>
        <begin position="29"/>
        <end position="394"/>
    </location>
</feature>
<dbReference type="Gene3D" id="3.90.340.10">
    <property type="entry name" value="Nitric Oxide Synthase, Chain A, domain 1"/>
    <property type="match status" value="1"/>
</dbReference>
<dbReference type="PANTHER" id="PTHR43410">
    <property type="entry name" value="NITRIC OXIDE SYNTHASE OXYGENASE"/>
    <property type="match status" value="1"/>
</dbReference>
<dbReference type="GO" id="GO:0046872">
    <property type="term" value="F:metal ion binding"/>
    <property type="evidence" value="ECO:0007669"/>
    <property type="project" value="UniProtKB-KW"/>
</dbReference>
<dbReference type="EC" id="1.14.13.39" evidence="3"/>
<dbReference type="InterPro" id="IPR004030">
    <property type="entry name" value="NOS_N"/>
</dbReference>
<evidence type="ECO:0000256" key="7">
    <source>
        <dbReference type="ARBA" id="ARBA00022860"/>
    </source>
</evidence>
<dbReference type="GO" id="GO:0005516">
    <property type="term" value="F:calmodulin binding"/>
    <property type="evidence" value="ECO:0007669"/>
    <property type="project" value="UniProtKB-KW"/>
</dbReference>
<keyword evidence="8" id="KW-0560">Oxidoreductase</keyword>
<dbReference type="InterPro" id="IPR050607">
    <property type="entry name" value="NOS"/>
</dbReference>
<evidence type="ECO:0000256" key="1">
    <source>
        <dbReference type="ARBA" id="ARBA00001917"/>
    </source>
</evidence>
<comment type="caution">
    <text evidence="13">The sequence shown here is derived from an EMBL/GenBank/DDBJ whole genome shotgun (WGS) entry which is preliminary data.</text>
</comment>
<reference evidence="13 14" key="1">
    <citation type="journal article" date="2018" name="BMC Genomics">
        <title>The genome of Naegleria lovaniensis, the basis for a comparative approach to unravel pathogenicity factors of the human pathogenic amoeba N. fowleri.</title>
        <authorList>
            <person name="Liechti N."/>
            <person name="Schurch N."/>
            <person name="Bruggmann R."/>
            <person name="Wittwer M."/>
        </authorList>
    </citation>
    <scope>NUCLEOTIDE SEQUENCE [LARGE SCALE GENOMIC DNA]</scope>
    <source>
        <strain evidence="13 14">ATCC 30569</strain>
    </source>
</reference>
<dbReference type="Pfam" id="PF02898">
    <property type="entry name" value="NO_synthase"/>
    <property type="match status" value="1"/>
</dbReference>
<dbReference type="PANTHER" id="PTHR43410:SF1">
    <property type="entry name" value="NITRIC OXIDE SYNTHASE"/>
    <property type="match status" value="1"/>
</dbReference>
<evidence type="ECO:0000256" key="3">
    <source>
        <dbReference type="ARBA" id="ARBA00012989"/>
    </source>
</evidence>
<comment type="cofactor">
    <cofactor evidence="1">
        <name>FMN</name>
        <dbReference type="ChEBI" id="CHEBI:58210"/>
    </cofactor>
</comment>
<keyword evidence="7" id="KW-0112">Calmodulin-binding</keyword>
<sequence>MMTVQEFSTCPTQAASTIKCTAPLLLDHSELFQEATTFLTQLFSEMKKPEGALSQRLQEVKQEIEQTGTYTHTSEELTMGCKIAWRNTVNCIGKTHWQVLTVHDQRHCQTEQEIFKALKHHTQCAFNHGNIKSSVTLFRPCSQPDGSDEIRIYNPQIIRYAGYENEDGSVLGDPEHVQMTKVALELGWKPPQPRTRFDILPLIIQMGMNSTPKWFELPPEYTTEVSLEHPKFEKTSDMKLKWHALPAITNMRFEMGGIFYTAAAFNGWYMTTEITRNFLDFNRYNLIDEFGAAIGVRPESDTESKKNPLWKDVASAEFNIMVQYSFEKAGVKIVDHHTAGKQFCKHIQNEERQGRECPARYSWIVPPSASHLIPVFHLRMREFVLKPTISYQPEGSYQFTFTPKPRGEIVPEDEDWKSESPLQQKKKKINSNNVSRQDSHQQARASHSKKATTNGAANVKIRAFSSRDWMIVMTLLGILLMFVAFHYSVVALKSE</sequence>
<dbReference type="Gene3D" id="3.90.1230.10">
    <property type="entry name" value="Nitric Oxide Synthase, Chain A, domain 3"/>
    <property type="match status" value="1"/>
</dbReference>
<evidence type="ECO:0000256" key="2">
    <source>
        <dbReference type="ARBA" id="ARBA00006267"/>
    </source>
</evidence>
<proteinExistence type="inferred from homology"/>
<protein>
    <recommendedName>
        <fullName evidence="3">nitric-oxide synthase (NADPH)</fullName>
        <ecNumber evidence="3">1.14.13.39</ecNumber>
    </recommendedName>
</protein>
<keyword evidence="11" id="KW-0472">Membrane</keyword>
<evidence type="ECO:0000256" key="11">
    <source>
        <dbReference type="SAM" id="Phobius"/>
    </source>
</evidence>
<feature type="transmembrane region" description="Helical" evidence="11">
    <location>
        <begin position="469"/>
        <end position="492"/>
    </location>
</feature>
<evidence type="ECO:0000256" key="4">
    <source>
        <dbReference type="ARBA" id="ARBA00022617"/>
    </source>
</evidence>
<dbReference type="InterPro" id="IPR044943">
    <property type="entry name" value="NOS_dom_1"/>
</dbReference>
<feature type="region of interest" description="Disordered" evidence="10">
    <location>
        <begin position="413"/>
        <end position="453"/>
    </location>
</feature>
<dbReference type="GO" id="GO:0004517">
    <property type="term" value="F:nitric-oxide synthase activity"/>
    <property type="evidence" value="ECO:0007669"/>
    <property type="project" value="UniProtKB-EC"/>
</dbReference>
<evidence type="ECO:0000313" key="13">
    <source>
        <dbReference type="EMBL" id="KAG2378674.1"/>
    </source>
</evidence>
<keyword evidence="5" id="KW-0285">Flavoprotein</keyword>
<evidence type="ECO:0000256" key="5">
    <source>
        <dbReference type="ARBA" id="ARBA00022643"/>
    </source>
</evidence>
<keyword evidence="9" id="KW-0408">Iron</keyword>